<dbReference type="AlphaFoldDB" id="A0A3R5WKD1"/>
<dbReference type="Gene3D" id="3.30.1490.20">
    <property type="entry name" value="ATP-grasp fold, A domain"/>
    <property type="match status" value="1"/>
</dbReference>
<keyword evidence="3" id="KW-0418">Kinase</keyword>
<evidence type="ECO:0000313" key="4">
    <source>
        <dbReference type="Proteomes" id="UP000283295"/>
    </source>
</evidence>
<feature type="region of interest" description="Disordered" evidence="1">
    <location>
        <begin position="61"/>
        <end position="81"/>
    </location>
</feature>
<accession>A0A3R5WKD1</accession>
<keyword evidence="3" id="KW-0670">Pyruvate</keyword>
<dbReference type="SUPFAM" id="SSF56059">
    <property type="entry name" value="Glutathione synthetase ATP-binding domain-like"/>
    <property type="match status" value="1"/>
</dbReference>
<keyword evidence="3" id="KW-0808">Transferase</keyword>
<dbReference type="PANTHER" id="PTHR43615:SF1">
    <property type="entry name" value="PPDK_N DOMAIN-CONTAINING PROTEIN"/>
    <property type="match status" value="1"/>
</dbReference>
<dbReference type="InterPro" id="IPR036637">
    <property type="entry name" value="Phosphohistidine_dom_sf"/>
</dbReference>
<dbReference type="PANTHER" id="PTHR43615">
    <property type="entry name" value="PHOSPHOENOLPYRUVATE SYNTHASE-RELATED"/>
    <property type="match status" value="1"/>
</dbReference>
<organism evidence="3 4">
    <name type="scientific">Coprococcus eutactus</name>
    <dbReference type="NCBI Taxonomy" id="33043"/>
    <lineage>
        <taxon>Bacteria</taxon>
        <taxon>Bacillati</taxon>
        <taxon>Bacillota</taxon>
        <taxon>Clostridia</taxon>
        <taxon>Lachnospirales</taxon>
        <taxon>Lachnospiraceae</taxon>
        <taxon>Coprococcus</taxon>
    </lineage>
</organism>
<dbReference type="RefSeq" id="WP_119202389.1">
    <property type="nucleotide sequence ID" value="NZ_CP102278.1"/>
</dbReference>
<dbReference type="Proteomes" id="UP000283295">
    <property type="component" value="Unassembled WGS sequence"/>
</dbReference>
<feature type="domain" description="PEP-utilising enzyme mobile" evidence="2">
    <location>
        <begin position="720"/>
        <end position="790"/>
    </location>
</feature>
<feature type="compositionally biased region" description="Polar residues" evidence="1">
    <location>
        <begin position="61"/>
        <end position="72"/>
    </location>
</feature>
<sequence length="796" mass="90581">MTGEITSKADVLKNLYGKLKYSRIEKMRIVTGGEFERDPYSMAKDIGGEFGAGKIVVRSSSSNEDGMNTSNAGHYESVLGVDPGNPEEVMRAIREVLESYKCDLDDVTDEQVLIQTQVESISYSGVIFSRELKKNRPYYAITYDEDSTDAVTSGRGGKTVYILRNAHEDSLPEHWHALIRAMRELEGVFSDYPIDVEFAVDEKNAVIIFQVRPLAASIRAEKCSISDEEIFAAADRACQKYREIGDLLGEKNTILSDMAFWNPAEMIGENPHPLDYSLYREIITSSAWNQGLSYIGYKEVDGDLMYKLGNKPYISLRKSFLGLMPDDVDDRLEKKLLEYYNRKLIADPTAHDKIEFEIAFSEYDFATEDKLRKLETQGFTREEIQDLSDSLFNLTNNAICNFNRNRMKDLRALNGLRVHRENTRSNWLMAHNDVITLLQFFVQLIESIKHYGTPKFARQARLAFISKAISRSLVYRGLFTDKDIDDFMMSIYTVASEYDSDFQDLVDGRITRVTFDEKYGHLRSGTYDITCDTYAHREFDLSKGSAVARKQRQTIEQLKHTSLDMVKMLDALEDIGFYVELKEFVDFLRDSMEEREYFKFEFTKTLSLAIDILIDIGDKLGIAKEDMAYLEVTDIQLAVSQPAGEIKKNWLRIIEKNKKAFETDSMLIFPDVVYSPGQLGCIEVWEARPNFITSECVTGEVVLLENYENEDHEDIADVAGKIVVLPKADPGYDWIFAKGIKGFITKYGGVASHMAIRCAEFNIPAAIGCGDCIYSFVEKQICITLDCAKGKIMEGE</sequence>
<dbReference type="Pfam" id="PF00391">
    <property type="entry name" value="PEP-utilizers"/>
    <property type="match status" value="1"/>
</dbReference>
<proteinExistence type="predicted"/>
<dbReference type="SUPFAM" id="SSF52009">
    <property type="entry name" value="Phosphohistidine domain"/>
    <property type="match status" value="1"/>
</dbReference>
<dbReference type="InterPro" id="IPR051549">
    <property type="entry name" value="PEP_Utilizing_Enz"/>
</dbReference>
<evidence type="ECO:0000313" key="3">
    <source>
        <dbReference type="EMBL" id="RGS43272.1"/>
    </source>
</evidence>
<evidence type="ECO:0000256" key="1">
    <source>
        <dbReference type="SAM" id="MobiDB-lite"/>
    </source>
</evidence>
<name>A0A3R5WKD1_9FIRM</name>
<protein>
    <submittedName>
        <fullName evidence="3">Phosphoenolpyruvate-protein kinase (PTS EI subunit in bacteria)</fullName>
    </submittedName>
</protein>
<dbReference type="Gene3D" id="3.50.30.10">
    <property type="entry name" value="Phosphohistidine domain"/>
    <property type="match status" value="1"/>
</dbReference>
<dbReference type="GeneID" id="92832752"/>
<dbReference type="GO" id="GO:0005524">
    <property type="term" value="F:ATP binding"/>
    <property type="evidence" value="ECO:0007669"/>
    <property type="project" value="InterPro"/>
</dbReference>
<dbReference type="GO" id="GO:0016301">
    <property type="term" value="F:kinase activity"/>
    <property type="evidence" value="ECO:0007669"/>
    <property type="project" value="UniProtKB-KW"/>
</dbReference>
<reference evidence="3 4" key="1">
    <citation type="submission" date="2018-08" db="EMBL/GenBank/DDBJ databases">
        <title>A genome reference for cultivated species of the human gut microbiota.</title>
        <authorList>
            <person name="Zou Y."/>
            <person name="Xue W."/>
            <person name="Luo G."/>
        </authorList>
    </citation>
    <scope>NUCLEOTIDE SEQUENCE [LARGE SCALE GENOMIC DNA]</scope>
    <source>
        <strain evidence="3 4">AF22-21</strain>
    </source>
</reference>
<gene>
    <name evidence="3" type="ORF">DWX94_05165</name>
</gene>
<dbReference type="OrthoDB" id="9813383at2"/>
<dbReference type="NCBIfam" id="NF004508">
    <property type="entry name" value="PRK05849.1"/>
    <property type="match status" value="1"/>
</dbReference>
<evidence type="ECO:0000259" key="2">
    <source>
        <dbReference type="Pfam" id="PF00391"/>
    </source>
</evidence>
<dbReference type="InterPro" id="IPR008279">
    <property type="entry name" value="PEP-util_enz_mobile_dom"/>
</dbReference>
<comment type="caution">
    <text evidence="3">The sequence shown here is derived from an EMBL/GenBank/DDBJ whole genome shotgun (WGS) entry which is preliminary data.</text>
</comment>
<dbReference type="Gene3D" id="3.30.470.20">
    <property type="entry name" value="ATP-grasp fold, B domain"/>
    <property type="match status" value="1"/>
</dbReference>
<dbReference type="InterPro" id="IPR013815">
    <property type="entry name" value="ATP_grasp_subdomain_1"/>
</dbReference>
<dbReference type="EMBL" id="QRVK01000008">
    <property type="protein sequence ID" value="RGS43272.1"/>
    <property type="molecule type" value="Genomic_DNA"/>
</dbReference>